<dbReference type="InterPro" id="IPR013325">
    <property type="entry name" value="RNA_pol_sigma_r2"/>
</dbReference>
<feature type="region of interest" description="Disordered" evidence="5">
    <location>
        <begin position="114"/>
        <end position="136"/>
    </location>
</feature>
<dbReference type="EMBL" id="JMCC02000057">
    <property type="protein sequence ID" value="KIG15292.1"/>
    <property type="molecule type" value="Genomic_DNA"/>
</dbReference>
<comment type="caution">
    <text evidence="6">The sequence shown here is derived from an EMBL/GenBank/DDBJ whole genome shotgun (WGS) entry which is preliminary data.</text>
</comment>
<keyword evidence="3" id="KW-0731">Sigma factor</keyword>
<feature type="compositionally biased region" description="Basic and acidic residues" evidence="5">
    <location>
        <begin position="117"/>
        <end position="132"/>
    </location>
</feature>
<dbReference type="PANTHER" id="PTHR43133:SF51">
    <property type="entry name" value="RNA POLYMERASE SIGMA FACTOR"/>
    <property type="match status" value="1"/>
</dbReference>
<evidence type="ECO:0000256" key="4">
    <source>
        <dbReference type="ARBA" id="ARBA00023163"/>
    </source>
</evidence>
<dbReference type="RefSeq" id="WP_052551873.1">
    <property type="nucleotide sequence ID" value="NZ_JMCC02000057.1"/>
</dbReference>
<evidence type="ECO:0000256" key="5">
    <source>
        <dbReference type="SAM" id="MobiDB-lite"/>
    </source>
</evidence>
<sequence>MTPPRGPVGHRQLPTPKDVARALDGDRPAMQTLVERLLPIVQAEVGYALARGARAESRDARQEIADFVQEVFVGLLERDGKVLRTWDPQRGRSLDSFVRLVARRHVAAILRSGRRSPWSDKPTDIEDLDRARTGSSGSGRFASLEQLDRLLETLSERLDERGILLFELLYIEERAVEEVMELTEMTRDAIYAWRSRFRKLVARLANEAQEQAPMPRKFALVSDPGVTNTKEHSP</sequence>
<dbReference type="GO" id="GO:0016987">
    <property type="term" value="F:sigma factor activity"/>
    <property type="evidence" value="ECO:0007669"/>
    <property type="project" value="UniProtKB-KW"/>
</dbReference>
<protein>
    <submittedName>
        <fullName evidence="6">Uncharacterized protein</fullName>
    </submittedName>
</protein>
<dbReference type="SUPFAM" id="SSF88659">
    <property type="entry name" value="Sigma3 and sigma4 domains of RNA polymerase sigma factors"/>
    <property type="match status" value="1"/>
</dbReference>
<name>A0A0C2D5I3_9BACT</name>
<dbReference type="SUPFAM" id="SSF88946">
    <property type="entry name" value="Sigma2 domain of RNA polymerase sigma factors"/>
    <property type="match status" value="1"/>
</dbReference>
<organism evidence="6 7">
    <name type="scientific">Enhygromyxa salina</name>
    <dbReference type="NCBI Taxonomy" id="215803"/>
    <lineage>
        <taxon>Bacteria</taxon>
        <taxon>Pseudomonadati</taxon>
        <taxon>Myxococcota</taxon>
        <taxon>Polyangia</taxon>
        <taxon>Nannocystales</taxon>
        <taxon>Nannocystaceae</taxon>
        <taxon>Enhygromyxa</taxon>
    </lineage>
</organism>
<keyword evidence="4" id="KW-0804">Transcription</keyword>
<dbReference type="PANTHER" id="PTHR43133">
    <property type="entry name" value="RNA POLYMERASE ECF-TYPE SIGMA FACTO"/>
    <property type="match status" value="1"/>
</dbReference>
<dbReference type="Proteomes" id="UP000031599">
    <property type="component" value="Unassembled WGS sequence"/>
</dbReference>
<keyword evidence="2" id="KW-0805">Transcription regulation</keyword>
<dbReference type="InterPro" id="IPR013324">
    <property type="entry name" value="RNA_pol_sigma_r3/r4-like"/>
</dbReference>
<evidence type="ECO:0000256" key="2">
    <source>
        <dbReference type="ARBA" id="ARBA00023015"/>
    </source>
</evidence>
<dbReference type="AlphaFoldDB" id="A0A0C2D5I3"/>
<dbReference type="InterPro" id="IPR039425">
    <property type="entry name" value="RNA_pol_sigma-70-like"/>
</dbReference>
<evidence type="ECO:0000313" key="7">
    <source>
        <dbReference type="Proteomes" id="UP000031599"/>
    </source>
</evidence>
<reference evidence="6 7" key="1">
    <citation type="submission" date="2014-12" db="EMBL/GenBank/DDBJ databases">
        <title>Genome assembly of Enhygromyxa salina DSM 15201.</title>
        <authorList>
            <person name="Sharma G."/>
            <person name="Subramanian S."/>
        </authorList>
    </citation>
    <scope>NUCLEOTIDE SEQUENCE [LARGE SCALE GENOMIC DNA]</scope>
    <source>
        <strain evidence="6 7">DSM 15201</strain>
    </source>
</reference>
<gene>
    <name evidence="6" type="ORF">DB30_05719</name>
</gene>
<evidence type="ECO:0000256" key="1">
    <source>
        <dbReference type="ARBA" id="ARBA00010641"/>
    </source>
</evidence>
<evidence type="ECO:0000256" key="3">
    <source>
        <dbReference type="ARBA" id="ARBA00023082"/>
    </source>
</evidence>
<dbReference type="GO" id="GO:0006352">
    <property type="term" value="P:DNA-templated transcription initiation"/>
    <property type="evidence" value="ECO:0007669"/>
    <property type="project" value="InterPro"/>
</dbReference>
<evidence type="ECO:0000313" key="6">
    <source>
        <dbReference type="EMBL" id="KIG15292.1"/>
    </source>
</evidence>
<comment type="similarity">
    <text evidence="1">Belongs to the sigma-70 factor family. ECF subfamily.</text>
</comment>
<proteinExistence type="inferred from homology"/>
<dbReference type="Gene3D" id="1.10.1740.10">
    <property type="match status" value="1"/>
</dbReference>
<accession>A0A0C2D5I3</accession>